<dbReference type="RefSeq" id="WP_162840260.1">
    <property type="nucleotide sequence ID" value="NZ_FNID01000002.1"/>
</dbReference>
<gene>
    <name evidence="4" type="ORF">SAMN05192585_1021</name>
</gene>
<keyword evidence="1" id="KW-1133">Transmembrane helix</keyword>
<evidence type="ECO:0000259" key="2">
    <source>
        <dbReference type="Pfam" id="PF06030"/>
    </source>
</evidence>
<proteinExistence type="predicted"/>
<dbReference type="Proteomes" id="UP000199182">
    <property type="component" value="Unassembled WGS sequence"/>
</dbReference>
<dbReference type="AlphaFoldDB" id="A0A1G9UFB2"/>
<feature type="domain" description="WxL Interacting Protein peptidoglycan binding" evidence="2">
    <location>
        <begin position="30"/>
        <end position="150"/>
    </location>
</feature>
<evidence type="ECO:0000259" key="3">
    <source>
        <dbReference type="Pfam" id="PF11797"/>
    </source>
</evidence>
<feature type="domain" description="WxL Interacting Protein host binding" evidence="3">
    <location>
        <begin position="169"/>
        <end position="300"/>
    </location>
</feature>
<feature type="transmembrane region" description="Helical" evidence="1">
    <location>
        <begin position="316"/>
        <end position="337"/>
    </location>
</feature>
<dbReference type="InterPro" id="IPR021759">
    <property type="entry name" value="WxLIP_HBD"/>
</dbReference>
<keyword evidence="5" id="KW-1185">Reference proteome</keyword>
<evidence type="ECO:0000313" key="5">
    <source>
        <dbReference type="Proteomes" id="UP000199182"/>
    </source>
</evidence>
<dbReference type="EMBL" id="FNID01000002">
    <property type="protein sequence ID" value="SDM58631.1"/>
    <property type="molecule type" value="Genomic_DNA"/>
</dbReference>
<keyword evidence="1" id="KW-0472">Membrane</keyword>
<protein>
    <submittedName>
        <fullName evidence="4">Uncharacterized protein</fullName>
    </submittedName>
</protein>
<organism evidence="4 5">
    <name type="scientific">Acetanaerobacterium elongatum</name>
    <dbReference type="NCBI Taxonomy" id="258515"/>
    <lineage>
        <taxon>Bacteria</taxon>
        <taxon>Bacillati</taxon>
        <taxon>Bacillota</taxon>
        <taxon>Clostridia</taxon>
        <taxon>Eubacteriales</taxon>
        <taxon>Oscillospiraceae</taxon>
        <taxon>Acetanaerobacterium</taxon>
    </lineage>
</organism>
<dbReference type="InterPro" id="IPR010317">
    <property type="entry name" value="WxLIP_PGBD"/>
</dbReference>
<evidence type="ECO:0000256" key="1">
    <source>
        <dbReference type="SAM" id="Phobius"/>
    </source>
</evidence>
<dbReference type="Pfam" id="PF06030">
    <property type="entry name" value="WxLIP_PGBD"/>
    <property type="match status" value="1"/>
</dbReference>
<name>A0A1G9UFB2_9FIRM</name>
<dbReference type="Pfam" id="PF11797">
    <property type="entry name" value="WxLIP_HBD"/>
    <property type="match status" value="1"/>
</dbReference>
<accession>A0A1G9UFB2</accession>
<sequence>MEGRLFLTAVMAMTVLFSNGSLIDNSVAPFTVIPIYPSNQIEGDAGYFYIDLKAQQTQELSAVIYNNTSSNAAIAVETADCYTSPHGGLIYVTNNTSDDIGYIDRSYMMADHIVPFETQLVLKPNESRTIRFSVAAPSIPEGEAIGAIRFVDAAPRQEDDQSLSREANFQINVKRAITIPVRIRLAQPLTTETPAIQVGDLSFDQDEGKAVLSLSNNLPVINRLAKISYDVFDHVGEHLYEGDFDLEKMAPKTSVMVPIELNGNAISPGRYRVNVNYPIDNTQTDEVSRELVIDNTTAGNMKAESSISEPSSEFEGYFVGIVFVLIAIIIALILLLVRKRKES</sequence>
<dbReference type="STRING" id="258515.SAMN05192585_1021"/>
<reference evidence="4 5" key="1">
    <citation type="submission" date="2016-10" db="EMBL/GenBank/DDBJ databases">
        <authorList>
            <person name="de Groot N.N."/>
        </authorList>
    </citation>
    <scope>NUCLEOTIDE SEQUENCE [LARGE SCALE GENOMIC DNA]</scope>
    <source>
        <strain evidence="4 5">CGMCC 1.5012</strain>
    </source>
</reference>
<keyword evidence="1" id="KW-0812">Transmembrane</keyword>
<evidence type="ECO:0000313" key="4">
    <source>
        <dbReference type="EMBL" id="SDM58631.1"/>
    </source>
</evidence>